<feature type="region of interest" description="Disordered" evidence="1">
    <location>
        <begin position="350"/>
        <end position="384"/>
    </location>
</feature>
<evidence type="ECO:0000256" key="1">
    <source>
        <dbReference type="SAM" id="MobiDB-lite"/>
    </source>
</evidence>
<dbReference type="AlphaFoldDB" id="A0A6F8T6Q7"/>
<dbReference type="EMBL" id="AP022839">
    <property type="protein sequence ID" value="BCA95837.1"/>
    <property type="molecule type" value="Genomic_DNA"/>
</dbReference>
<gene>
    <name evidence="2" type="ORF">TUM19329_21980</name>
</gene>
<accession>A0A6F8T6Q7</accession>
<dbReference type="Proteomes" id="UP000502894">
    <property type="component" value="Chromosome"/>
</dbReference>
<evidence type="ECO:0000313" key="2">
    <source>
        <dbReference type="EMBL" id="BCA95837.1"/>
    </source>
</evidence>
<dbReference type="RefSeq" id="WP_173237330.1">
    <property type="nucleotide sequence ID" value="NZ_AP022839.1"/>
</dbReference>
<dbReference type="KEGG" id="lant:TUM19329_21980"/>
<evidence type="ECO:0000313" key="3">
    <source>
        <dbReference type="Proteomes" id="UP000502894"/>
    </source>
</evidence>
<sequence>MAYLQEISKINGEFFPAALKGARSLNGNNCSGRLFYEAKVYSSTEEETKNEKSQEQLIQEGMENFFKNEKLIEYSMQRLSGFEPVMDEKCTVFTKDFVEDFFKLIESTKEWQEFYQDRINELGETKAGDLVNSIKGAFAYKVIGAIPQEKRGPGKDKLLNIFFSNYPDMSVPFKEYKQKNIVQLNGLKEMIETKVGQLKALTSNDSEAREKHEQFLSHIVGELEKNIVGILDKPEFKTLERETQNKFLLHDLASILFDIKTVLNGLNQSGNESILKVCQRSLADCVIKIINKYNQNDELGNLDWNNNPKLMVLTNFAMQHKSDFRGAYQKRYEDTFKLFETKINLEKEMRKHKVQSSQSFFQSEEIEKGEEEKEANHKPPGNIG</sequence>
<name>A0A6F8T6Q7_9GAMM</name>
<protein>
    <submittedName>
        <fullName evidence="2">Uncharacterized protein</fullName>
    </submittedName>
</protein>
<reference evidence="2" key="1">
    <citation type="journal article" date="2020" name="Microbiol. Resour. Announc.">
        <title>Complete Genome Sequence of Novel Psychrotolerant Legionella Strain TUM19329, Isolated from Antarctic Lake Sediment.</title>
        <authorList>
            <person name="Shimada S."/>
            <person name="Nakai R."/>
            <person name="Aoki K."/>
            <person name="Shimoeda N."/>
            <person name="Ohno G."/>
            <person name="Miyazaki Y."/>
            <person name="Kudoh S."/>
            <person name="Imura S."/>
            <person name="Watanabe K."/>
            <person name="Ishii Y."/>
            <person name="Tateda K."/>
        </authorList>
    </citation>
    <scope>NUCLEOTIDE SEQUENCE [LARGE SCALE GENOMIC DNA]</scope>
    <source>
        <strain evidence="2">TUM19329</strain>
    </source>
</reference>
<organism evidence="2 3">
    <name type="scientific">Legionella antarctica</name>
    <dbReference type="NCBI Taxonomy" id="2708020"/>
    <lineage>
        <taxon>Bacteria</taxon>
        <taxon>Pseudomonadati</taxon>
        <taxon>Pseudomonadota</taxon>
        <taxon>Gammaproteobacteria</taxon>
        <taxon>Legionellales</taxon>
        <taxon>Legionellaceae</taxon>
        <taxon>Legionella</taxon>
    </lineage>
</organism>
<keyword evidence="3" id="KW-1185">Reference proteome</keyword>
<proteinExistence type="predicted"/>